<feature type="region of interest" description="Disordered" evidence="1">
    <location>
        <begin position="1"/>
        <end position="30"/>
    </location>
</feature>
<feature type="compositionally biased region" description="Basic and acidic residues" evidence="1">
    <location>
        <begin position="7"/>
        <end position="19"/>
    </location>
</feature>
<name>A0A0A9GF07_ARUDO</name>
<organism evidence="2">
    <name type="scientific">Arundo donax</name>
    <name type="common">Giant reed</name>
    <name type="synonym">Donax arundinaceus</name>
    <dbReference type="NCBI Taxonomy" id="35708"/>
    <lineage>
        <taxon>Eukaryota</taxon>
        <taxon>Viridiplantae</taxon>
        <taxon>Streptophyta</taxon>
        <taxon>Embryophyta</taxon>
        <taxon>Tracheophyta</taxon>
        <taxon>Spermatophyta</taxon>
        <taxon>Magnoliopsida</taxon>
        <taxon>Liliopsida</taxon>
        <taxon>Poales</taxon>
        <taxon>Poaceae</taxon>
        <taxon>PACMAD clade</taxon>
        <taxon>Arundinoideae</taxon>
        <taxon>Arundineae</taxon>
        <taxon>Arundo</taxon>
    </lineage>
</organism>
<dbReference type="EMBL" id="GBRH01174824">
    <property type="protein sequence ID" value="JAE23072.1"/>
    <property type="molecule type" value="Transcribed_RNA"/>
</dbReference>
<sequence length="55" mass="5981">MSLEPGRTAEEKKPQVLKEKFHRTSSTVAHQGARAYAQARRALGPPLPAAAQFHG</sequence>
<reference evidence="2" key="1">
    <citation type="submission" date="2014-09" db="EMBL/GenBank/DDBJ databases">
        <authorList>
            <person name="Magalhaes I.L.F."/>
            <person name="Oliveira U."/>
            <person name="Santos F.R."/>
            <person name="Vidigal T.H.D.A."/>
            <person name="Brescovit A.D."/>
            <person name="Santos A.J."/>
        </authorList>
    </citation>
    <scope>NUCLEOTIDE SEQUENCE</scope>
    <source>
        <tissue evidence="2">Shoot tissue taken approximately 20 cm above the soil surface</tissue>
    </source>
</reference>
<evidence type="ECO:0000313" key="2">
    <source>
        <dbReference type="EMBL" id="JAE23072.1"/>
    </source>
</evidence>
<reference evidence="2" key="2">
    <citation type="journal article" date="2015" name="Data Brief">
        <title>Shoot transcriptome of the giant reed, Arundo donax.</title>
        <authorList>
            <person name="Barrero R.A."/>
            <person name="Guerrero F.D."/>
            <person name="Moolhuijzen P."/>
            <person name="Goolsby J.A."/>
            <person name="Tidwell J."/>
            <person name="Bellgard S.E."/>
            <person name="Bellgard M.I."/>
        </authorList>
    </citation>
    <scope>NUCLEOTIDE SEQUENCE</scope>
    <source>
        <tissue evidence="2">Shoot tissue taken approximately 20 cm above the soil surface</tissue>
    </source>
</reference>
<accession>A0A0A9GF07</accession>
<protein>
    <submittedName>
        <fullName evidence="2">Uncharacterized protein</fullName>
    </submittedName>
</protein>
<evidence type="ECO:0000256" key="1">
    <source>
        <dbReference type="SAM" id="MobiDB-lite"/>
    </source>
</evidence>
<proteinExistence type="predicted"/>
<dbReference type="AlphaFoldDB" id="A0A0A9GF07"/>